<gene>
    <name evidence="1" type="ORF">K8V82_10960</name>
</gene>
<reference evidence="1" key="1">
    <citation type="journal article" date="2021" name="PeerJ">
        <title>Extensive microbial diversity within the chicken gut microbiome revealed by metagenomics and culture.</title>
        <authorList>
            <person name="Gilroy R."/>
            <person name="Ravi A."/>
            <person name="Getino M."/>
            <person name="Pursley I."/>
            <person name="Horton D.L."/>
            <person name="Alikhan N.F."/>
            <person name="Baker D."/>
            <person name="Gharbi K."/>
            <person name="Hall N."/>
            <person name="Watson M."/>
            <person name="Adriaenssens E.M."/>
            <person name="Foster-Nyarko E."/>
            <person name="Jarju S."/>
            <person name="Secka A."/>
            <person name="Antonio M."/>
            <person name="Oren A."/>
            <person name="Chaudhuri R.R."/>
            <person name="La Ragione R."/>
            <person name="Hildebrand F."/>
            <person name="Pallen M.J."/>
        </authorList>
    </citation>
    <scope>NUCLEOTIDE SEQUENCE</scope>
    <source>
        <strain evidence="1">ChiSjej5B23-16112</strain>
    </source>
</reference>
<feature type="non-terminal residue" evidence="1">
    <location>
        <position position="48"/>
    </location>
</feature>
<comment type="caution">
    <text evidence="1">The sequence shown here is derived from an EMBL/GenBank/DDBJ whole genome shotgun (WGS) entry which is preliminary data.</text>
</comment>
<accession>A0A921I4V1</accession>
<evidence type="ECO:0000313" key="1">
    <source>
        <dbReference type="EMBL" id="HJF95287.1"/>
    </source>
</evidence>
<reference evidence="1" key="2">
    <citation type="submission" date="2021-09" db="EMBL/GenBank/DDBJ databases">
        <authorList>
            <person name="Gilroy R."/>
        </authorList>
    </citation>
    <scope>NUCLEOTIDE SEQUENCE</scope>
    <source>
        <strain evidence="1">ChiSjej5B23-16112</strain>
    </source>
</reference>
<dbReference type="EMBL" id="DYVY01000183">
    <property type="protein sequence ID" value="HJF95287.1"/>
    <property type="molecule type" value="Genomic_DNA"/>
</dbReference>
<dbReference type="Pfam" id="PF11070">
    <property type="entry name" value="DUF2871"/>
    <property type="match status" value="1"/>
</dbReference>
<name>A0A921I4V1_9FIRM</name>
<dbReference type="Proteomes" id="UP000769156">
    <property type="component" value="Unassembled WGS sequence"/>
</dbReference>
<protein>
    <submittedName>
        <fullName evidence="1">DUF2871 domain-containing protein</fullName>
    </submittedName>
</protein>
<dbReference type="AlphaFoldDB" id="A0A921I4V1"/>
<proteinExistence type="predicted"/>
<dbReference type="InterPro" id="IPR021299">
    <property type="entry name" value="DUF2871"/>
</dbReference>
<organism evidence="1 2">
    <name type="scientific">Lachnoclostridium phocaeense</name>
    <dbReference type="NCBI Taxonomy" id="1871021"/>
    <lineage>
        <taxon>Bacteria</taxon>
        <taxon>Bacillati</taxon>
        <taxon>Bacillota</taxon>
        <taxon>Clostridia</taxon>
        <taxon>Lachnospirales</taxon>
        <taxon>Lachnospiraceae</taxon>
    </lineage>
</organism>
<sequence length="48" mass="5423">MKKLINTSFLYLILALAAGVFYREFTKFNSFTGKTTLAVVHTHLFVLG</sequence>
<evidence type="ECO:0000313" key="2">
    <source>
        <dbReference type="Proteomes" id="UP000769156"/>
    </source>
</evidence>